<dbReference type="PROSITE" id="PS50011">
    <property type="entry name" value="PROTEIN_KINASE_DOM"/>
    <property type="match status" value="1"/>
</dbReference>
<gene>
    <name evidence="8" type="ORF">MtrunA17_Chr8g0354401</name>
</gene>
<dbReference type="PANTHER" id="PTHR27002:SF518">
    <property type="entry name" value="PROTEIN KINASE DOMAIN"/>
    <property type="match status" value="1"/>
</dbReference>
<dbReference type="Gene3D" id="3.30.200.20">
    <property type="entry name" value="Phosphorylase Kinase, domain 1"/>
    <property type="match status" value="1"/>
</dbReference>
<accession>A0A396GGN7</accession>
<keyword evidence="1" id="KW-0723">Serine/threonine-protein kinase</keyword>
<dbReference type="AlphaFoldDB" id="A0A396GGN7"/>
<dbReference type="GO" id="GO:0005524">
    <property type="term" value="F:ATP binding"/>
    <property type="evidence" value="ECO:0007669"/>
    <property type="project" value="UniProtKB-KW"/>
</dbReference>
<keyword evidence="4" id="KW-0418">Kinase</keyword>
<reference evidence="8" key="1">
    <citation type="journal article" date="2018" name="Nat. Plants">
        <title>Whole-genome landscape of Medicago truncatula symbiotic genes.</title>
        <authorList>
            <person name="Pecrix Y."/>
            <person name="Gamas P."/>
            <person name="Carrere S."/>
        </authorList>
    </citation>
    <scope>NUCLEOTIDE SEQUENCE</scope>
    <source>
        <tissue evidence="8">Leaves</tissue>
    </source>
</reference>
<dbReference type="Gramene" id="rna46554">
    <property type="protein sequence ID" value="RHN40406.1"/>
    <property type="gene ID" value="gene46554"/>
</dbReference>
<evidence type="ECO:0000256" key="6">
    <source>
        <dbReference type="SAM" id="SignalP"/>
    </source>
</evidence>
<feature type="domain" description="Protein kinase" evidence="7">
    <location>
        <begin position="56"/>
        <end position="111"/>
    </location>
</feature>
<dbReference type="InterPro" id="IPR000719">
    <property type="entry name" value="Prot_kinase_dom"/>
</dbReference>
<protein>
    <recommendedName>
        <fullName evidence="7">Protein kinase domain-containing protein</fullName>
    </recommendedName>
</protein>
<evidence type="ECO:0000259" key="7">
    <source>
        <dbReference type="PROSITE" id="PS50011"/>
    </source>
</evidence>
<feature type="signal peptide" evidence="6">
    <location>
        <begin position="1"/>
        <end position="24"/>
    </location>
</feature>
<dbReference type="PANTHER" id="PTHR27002">
    <property type="entry name" value="RECEPTOR-LIKE SERINE/THREONINE-PROTEIN KINASE SD1-8"/>
    <property type="match status" value="1"/>
</dbReference>
<dbReference type="InterPro" id="IPR011009">
    <property type="entry name" value="Kinase-like_dom_sf"/>
</dbReference>
<evidence type="ECO:0000313" key="8">
    <source>
        <dbReference type="EMBL" id="RHN40406.1"/>
    </source>
</evidence>
<dbReference type="EMBL" id="PSQE01000008">
    <property type="protein sequence ID" value="RHN40406.1"/>
    <property type="molecule type" value="Genomic_DNA"/>
</dbReference>
<keyword evidence="5" id="KW-0067">ATP-binding</keyword>
<evidence type="ECO:0000256" key="5">
    <source>
        <dbReference type="ARBA" id="ARBA00022840"/>
    </source>
</evidence>
<comment type="caution">
    <text evidence="8">The sequence shown here is derived from an EMBL/GenBank/DDBJ whole genome shotgun (WGS) entry which is preliminary data.</text>
</comment>
<dbReference type="Pfam" id="PF07714">
    <property type="entry name" value="PK_Tyr_Ser-Thr"/>
    <property type="match status" value="1"/>
</dbReference>
<keyword evidence="3" id="KW-0547">Nucleotide-binding</keyword>
<evidence type="ECO:0000256" key="2">
    <source>
        <dbReference type="ARBA" id="ARBA00022679"/>
    </source>
</evidence>
<evidence type="ECO:0000256" key="1">
    <source>
        <dbReference type="ARBA" id="ARBA00022527"/>
    </source>
</evidence>
<keyword evidence="6" id="KW-0732">Signal</keyword>
<dbReference type="SUPFAM" id="SSF56112">
    <property type="entry name" value="Protein kinase-like (PK-like)"/>
    <property type="match status" value="1"/>
</dbReference>
<evidence type="ECO:0000256" key="4">
    <source>
        <dbReference type="ARBA" id="ARBA00022777"/>
    </source>
</evidence>
<feature type="chain" id="PRO_5017415483" description="Protein kinase domain-containing protein" evidence="6">
    <location>
        <begin position="25"/>
        <end position="111"/>
    </location>
</feature>
<dbReference type="GO" id="GO:0004674">
    <property type="term" value="F:protein serine/threonine kinase activity"/>
    <property type="evidence" value="ECO:0007669"/>
    <property type="project" value="UniProtKB-KW"/>
</dbReference>
<sequence length="111" mass="12215">MIIRINSNLLASLLGGFFLRTTTPIAFRDNVQEEELLNADLPTIPLTVIQQATNNFSESSKLGEGGFGPVYKGTLPNGTEVAVKRHAEMSGQGLEEFKNEVIFIAKLQHRN</sequence>
<evidence type="ECO:0000256" key="3">
    <source>
        <dbReference type="ARBA" id="ARBA00022741"/>
    </source>
</evidence>
<proteinExistence type="predicted"/>
<keyword evidence="2 8" id="KW-0808">Transferase</keyword>
<dbReference type="Proteomes" id="UP000265566">
    <property type="component" value="Chromosome 8"/>
</dbReference>
<dbReference type="InterPro" id="IPR001245">
    <property type="entry name" value="Ser-Thr/Tyr_kinase_cat_dom"/>
</dbReference>
<name>A0A396GGN7_MEDTR</name>
<organism evidence="8">
    <name type="scientific">Medicago truncatula</name>
    <name type="common">Barrel medic</name>
    <name type="synonym">Medicago tribuloides</name>
    <dbReference type="NCBI Taxonomy" id="3880"/>
    <lineage>
        <taxon>Eukaryota</taxon>
        <taxon>Viridiplantae</taxon>
        <taxon>Streptophyta</taxon>
        <taxon>Embryophyta</taxon>
        <taxon>Tracheophyta</taxon>
        <taxon>Spermatophyta</taxon>
        <taxon>Magnoliopsida</taxon>
        <taxon>eudicotyledons</taxon>
        <taxon>Gunneridae</taxon>
        <taxon>Pentapetalae</taxon>
        <taxon>rosids</taxon>
        <taxon>fabids</taxon>
        <taxon>Fabales</taxon>
        <taxon>Fabaceae</taxon>
        <taxon>Papilionoideae</taxon>
        <taxon>50 kb inversion clade</taxon>
        <taxon>NPAAA clade</taxon>
        <taxon>Hologalegina</taxon>
        <taxon>IRL clade</taxon>
        <taxon>Trifolieae</taxon>
        <taxon>Medicago</taxon>
    </lineage>
</organism>